<dbReference type="Proteomes" id="UP000076023">
    <property type="component" value="Unassembled WGS sequence"/>
</dbReference>
<organism evidence="2 3">
    <name type="scientific">Terrimicrobium sacchariphilum</name>
    <dbReference type="NCBI Taxonomy" id="690879"/>
    <lineage>
        <taxon>Bacteria</taxon>
        <taxon>Pseudomonadati</taxon>
        <taxon>Verrucomicrobiota</taxon>
        <taxon>Terrimicrobiia</taxon>
        <taxon>Terrimicrobiales</taxon>
        <taxon>Terrimicrobiaceae</taxon>
        <taxon>Terrimicrobium</taxon>
    </lineage>
</organism>
<sequence>MPAPPAPGVTPQQLPVTERRKTFRSSPSRNFLYSSHEDENQDNNQNQSQPPTRIISPAGTMRPRRQRSNQEQDQDDKQQCTHAGISHGTPFPGRTRRTSPLVSGSQQRHLKNSCLSRLGTGHPVEGHPIICRKEDVNFVRIRTLKRHPSIFRHAIRQRSPSRHAKLSTRADLLQRFSKSTYDLISRRPTIEKRAVQSRLHAIRLNKLKEKQTSQHNPNRAIHHP</sequence>
<dbReference type="InParanoid" id="A0A146GBJ0"/>
<feature type="region of interest" description="Disordered" evidence="1">
    <location>
        <begin position="1"/>
        <end position="108"/>
    </location>
</feature>
<gene>
    <name evidence="2" type="ORF">TSACC_22987</name>
</gene>
<feature type="compositionally biased region" description="Polar residues" evidence="1">
    <location>
        <begin position="24"/>
        <end position="33"/>
    </location>
</feature>
<evidence type="ECO:0000256" key="1">
    <source>
        <dbReference type="SAM" id="MobiDB-lite"/>
    </source>
</evidence>
<feature type="compositionally biased region" description="Polar residues" evidence="1">
    <location>
        <begin position="98"/>
        <end position="107"/>
    </location>
</feature>
<proteinExistence type="predicted"/>
<reference evidence="3" key="1">
    <citation type="journal article" date="2017" name="Genome Announc.">
        <title>Draft Genome Sequence of Terrimicrobium sacchariphilum NM-5T, a Facultative Anaerobic Soil Bacterium of the Class Spartobacteria.</title>
        <authorList>
            <person name="Qiu Y.L."/>
            <person name="Tourlousse D.M."/>
            <person name="Matsuura N."/>
            <person name="Ohashi A."/>
            <person name="Sekiguchi Y."/>
        </authorList>
    </citation>
    <scope>NUCLEOTIDE SEQUENCE [LARGE SCALE GENOMIC DNA]</scope>
    <source>
        <strain evidence="3">NM-5</strain>
    </source>
</reference>
<protein>
    <submittedName>
        <fullName evidence="2">Uncharacterized protein</fullName>
    </submittedName>
</protein>
<evidence type="ECO:0000313" key="2">
    <source>
        <dbReference type="EMBL" id="GAT34562.1"/>
    </source>
</evidence>
<evidence type="ECO:0000313" key="3">
    <source>
        <dbReference type="Proteomes" id="UP000076023"/>
    </source>
</evidence>
<name>A0A146GBJ0_TERSA</name>
<comment type="caution">
    <text evidence="2">The sequence shown here is derived from an EMBL/GenBank/DDBJ whole genome shotgun (WGS) entry which is preliminary data.</text>
</comment>
<keyword evidence="3" id="KW-1185">Reference proteome</keyword>
<dbReference type="EMBL" id="BDCO01000002">
    <property type="protein sequence ID" value="GAT34562.1"/>
    <property type="molecule type" value="Genomic_DNA"/>
</dbReference>
<accession>A0A146GBJ0</accession>
<dbReference type="AlphaFoldDB" id="A0A146GBJ0"/>